<keyword evidence="2" id="KW-1185">Reference proteome</keyword>
<dbReference type="Proteomes" id="UP000822688">
    <property type="component" value="Chromosome V"/>
</dbReference>
<gene>
    <name evidence="1" type="ORF">KC19_VG192900</name>
</gene>
<accession>A0A8T0HS82</accession>
<dbReference type="AlphaFoldDB" id="A0A8T0HS82"/>
<proteinExistence type="predicted"/>
<protein>
    <submittedName>
        <fullName evidence="1">Uncharacterized protein</fullName>
    </submittedName>
</protein>
<name>A0A8T0HS82_CERPU</name>
<evidence type="ECO:0000313" key="1">
    <source>
        <dbReference type="EMBL" id="KAG0573605.1"/>
    </source>
</evidence>
<evidence type="ECO:0000313" key="2">
    <source>
        <dbReference type="Proteomes" id="UP000822688"/>
    </source>
</evidence>
<organism evidence="1 2">
    <name type="scientific">Ceratodon purpureus</name>
    <name type="common">Fire moss</name>
    <name type="synonym">Dicranum purpureum</name>
    <dbReference type="NCBI Taxonomy" id="3225"/>
    <lineage>
        <taxon>Eukaryota</taxon>
        <taxon>Viridiplantae</taxon>
        <taxon>Streptophyta</taxon>
        <taxon>Embryophyta</taxon>
        <taxon>Bryophyta</taxon>
        <taxon>Bryophytina</taxon>
        <taxon>Bryopsida</taxon>
        <taxon>Dicranidae</taxon>
        <taxon>Pseudoditrichales</taxon>
        <taxon>Ditrichaceae</taxon>
        <taxon>Ceratodon</taxon>
    </lineage>
</organism>
<dbReference type="EMBL" id="CM026426">
    <property type="protein sequence ID" value="KAG0573605.1"/>
    <property type="molecule type" value="Genomic_DNA"/>
</dbReference>
<reference evidence="1" key="1">
    <citation type="submission" date="2020-06" db="EMBL/GenBank/DDBJ databases">
        <title>WGS assembly of Ceratodon purpureus strain R40.</title>
        <authorList>
            <person name="Carey S.B."/>
            <person name="Jenkins J."/>
            <person name="Shu S."/>
            <person name="Lovell J.T."/>
            <person name="Sreedasyam A."/>
            <person name="Maumus F."/>
            <person name="Tiley G.P."/>
            <person name="Fernandez-Pozo N."/>
            <person name="Barry K."/>
            <person name="Chen C."/>
            <person name="Wang M."/>
            <person name="Lipzen A."/>
            <person name="Daum C."/>
            <person name="Saski C.A."/>
            <person name="Payton A.C."/>
            <person name="Mcbreen J.C."/>
            <person name="Conrad R.E."/>
            <person name="Kollar L.M."/>
            <person name="Olsson S."/>
            <person name="Huttunen S."/>
            <person name="Landis J.B."/>
            <person name="Wickett N.J."/>
            <person name="Johnson M.G."/>
            <person name="Rensing S.A."/>
            <person name="Grimwood J."/>
            <person name="Schmutz J."/>
            <person name="Mcdaniel S.F."/>
        </authorList>
    </citation>
    <scope>NUCLEOTIDE SEQUENCE</scope>
    <source>
        <strain evidence="1">R40</strain>
    </source>
</reference>
<comment type="caution">
    <text evidence="1">The sequence shown here is derived from an EMBL/GenBank/DDBJ whole genome shotgun (WGS) entry which is preliminary data.</text>
</comment>
<sequence length="84" mass="9470">MTNLGIYWLGDGPRVHWSEAIKTFILDSLSTPAYEESESGKSSFTSGDDRRSVVFRIITLCCSRLHNGVMSLICGRYSFIYRAV</sequence>